<dbReference type="Gene3D" id="3.40.50.1110">
    <property type="entry name" value="SGNH hydrolase"/>
    <property type="match status" value="1"/>
</dbReference>
<name>A0ABR3QCL7_9TREE</name>
<feature type="compositionally biased region" description="Pro residues" evidence="1">
    <location>
        <begin position="22"/>
        <end position="31"/>
    </location>
</feature>
<dbReference type="PANTHER" id="PTHR34407:SF1">
    <property type="entry name" value="SGNH HYDROLASE-TYPE ESTERASE DOMAIN-CONTAINING PROTEIN"/>
    <property type="match status" value="1"/>
</dbReference>
<reference evidence="3 4" key="1">
    <citation type="submission" date="2023-08" db="EMBL/GenBank/DDBJ databases">
        <title>Annotated Genome Sequence of Vanrija albida AlHP1.</title>
        <authorList>
            <person name="Herzog R."/>
        </authorList>
    </citation>
    <scope>NUCLEOTIDE SEQUENCE [LARGE SCALE GENOMIC DNA]</scope>
    <source>
        <strain evidence="3 4">AlHP1</strain>
    </source>
</reference>
<evidence type="ECO:0000313" key="3">
    <source>
        <dbReference type="EMBL" id="KAL1412111.1"/>
    </source>
</evidence>
<feature type="transmembrane region" description="Helical" evidence="2">
    <location>
        <begin position="41"/>
        <end position="61"/>
    </location>
</feature>
<keyword evidence="2" id="KW-1133">Transmembrane helix</keyword>
<accession>A0ABR3QCL7</accession>
<evidence type="ECO:0000256" key="2">
    <source>
        <dbReference type="SAM" id="Phobius"/>
    </source>
</evidence>
<dbReference type="RefSeq" id="XP_069212055.1">
    <property type="nucleotide sequence ID" value="XM_069351669.1"/>
</dbReference>
<organism evidence="3 4">
    <name type="scientific">Vanrija albida</name>
    <dbReference type="NCBI Taxonomy" id="181172"/>
    <lineage>
        <taxon>Eukaryota</taxon>
        <taxon>Fungi</taxon>
        <taxon>Dikarya</taxon>
        <taxon>Basidiomycota</taxon>
        <taxon>Agaricomycotina</taxon>
        <taxon>Tremellomycetes</taxon>
        <taxon>Trichosporonales</taxon>
        <taxon>Trichosporonaceae</taxon>
        <taxon>Vanrija</taxon>
    </lineage>
</organism>
<sequence>MRASLEMESYPPAQDESAHPLLHPPSSPSPQPRRHHRRARYLRPLLLLGTPLLLLALYAALHPLVPALPPLPKVHLDSGASTDCSCGATPEGARLCETYHPEGLRASRLVEGSGARVRRLLDRARKGDDVKIGVLGGSVSACRGVHPSPEYPEGDPNGPGCYPQLLRDWFAGAFPKSSVEVMNGAIGGMDSSYYAFCGTHHIDPDVDLIVLEFDVNDQPDAVFQTFFDQLLRVLLEFRSQPAIVILGAWAPQVAQDVGYGDPQIVHLPLAHYYDIPYISLKRLIFNHYTRFPESTAQTFWLPDYLHPNARGHRLLSDLLAAYFETQLCLLDKHGLPPAPEKADTIATGGDARSLVDVTFEFPGPSHTAPDGAIDPDKPPEGWEESFDRDKLAAIGKERRHFALPTTPYALPPVGMFTPMELVIDPHRPDPTDADHILELVQPSLFCADANDRKHPMAPTVHDGWEKFVWNGEKHYWVSSTVGARIRVEIKVNAGRVAVYYFRSQHYDLGDAQCWVDDNEAGAVSLAGYWTKQYNTAVVAYIDRNVTVGDHYVTCEVANTTSHPHNPDAHHFRIVAVMAT</sequence>
<dbReference type="SUPFAM" id="SSF52266">
    <property type="entry name" value="SGNH hydrolase"/>
    <property type="match status" value="1"/>
</dbReference>
<evidence type="ECO:0000313" key="4">
    <source>
        <dbReference type="Proteomes" id="UP001565368"/>
    </source>
</evidence>
<dbReference type="Proteomes" id="UP001565368">
    <property type="component" value="Unassembled WGS sequence"/>
</dbReference>
<evidence type="ECO:0000256" key="1">
    <source>
        <dbReference type="SAM" id="MobiDB-lite"/>
    </source>
</evidence>
<comment type="caution">
    <text evidence="3">The sequence shown here is derived from an EMBL/GenBank/DDBJ whole genome shotgun (WGS) entry which is preliminary data.</text>
</comment>
<keyword evidence="2" id="KW-0472">Membrane</keyword>
<keyword evidence="4" id="KW-1185">Reference proteome</keyword>
<gene>
    <name evidence="3" type="ORF">Q8F55_003110</name>
</gene>
<protein>
    <recommendedName>
        <fullName evidence="5">SGNH hydrolase-type esterase domain-containing protein</fullName>
    </recommendedName>
</protein>
<dbReference type="GeneID" id="95984153"/>
<dbReference type="EMBL" id="JBBXJM010000002">
    <property type="protein sequence ID" value="KAL1412111.1"/>
    <property type="molecule type" value="Genomic_DNA"/>
</dbReference>
<evidence type="ECO:0008006" key="5">
    <source>
        <dbReference type="Google" id="ProtNLM"/>
    </source>
</evidence>
<dbReference type="CDD" id="cd00229">
    <property type="entry name" value="SGNH_hydrolase"/>
    <property type="match status" value="1"/>
</dbReference>
<feature type="region of interest" description="Disordered" evidence="1">
    <location>
        <begin position="1"/>
        <end position="36"/>
    </location>
</feature>
<dbReference type="InterPro" id="IPR036514">
    <property type="entry name" value="SGNH_hydro_sf"/>
</dbReference>
<proteinExistence type="predicted"/>
<keyword evidence="2" id="KW-0812">Transmembrane</keyword>
<dbReference type="PANTHER" id="PTHR34407">
    <property type="entry name" value="EXPRESSED PROTEIN"/>
    <property type="match status" value="1"/>
</dbReference>